<feature type="coiled-coil region" evidence="1">
    <location>
        <begin position="203"/>
        <end position="289"/>
    </location>
</feature>
<dbReference type="Pfam" id="PF13476">
    <property type="entry name" value="AAA_23"/>
    <property type="match status" value="1"/>
</dbReference>
<evidence type="ECO:0000256" key="2">
    <source>
        <dbReference type="SAM" id="MobiDB-lite"/>
    </source>
</evidence>
<keyword evidence="1" id="KW-0175">Coiled coil</keyword>
<feature type="region of interest" description="Disordered" evidence="2">
    <location>
        <begin position="1006"/>
        <end position="1048"/>
    </location>
</feature>
<sequence>MKILTIRIKNLASLEGITEIDFTQEPLCSAGIFAITGPTGAGKSTILDALCLALYAKTPRYLQARETGIEITDVQGSTINQSDVRAILRDGTAEGYAEVDFVGIDGQHYRATWSVRRARNRVEGSLQQAGITLKHLTTGRDIGGKKTELLPEIARLVGLTYEQFIRSVLLAQGDFTAFLKADKDQKASLLEKLTGTHIYSELSKKVFERYREEEQQLKLLQQRQEGIVILTTEELTELKAQEAQLATALEQFETQIDATTIEIKWHEALSRHQAQVHEAQQALQERLAEKTESAGREMYLRQVEQVQPVRISVDLHQEATERLIQRKQTREEIRSQQQLLAQRVNDAAIATAEATQYLEAQSSAQEAARPQLAEANKLGIQLQAQQADLAAAQQQWQARKARWAGSQQRLADKQRESDTVEQRIAAHHQWIAKHASRQPVAEHHALIVTKLAEGRKQLEAIYRAAADIAQYEAQIQAKTTEHAEAAQRSERLAKQVSDVQAEIAALRKDLAALPIGQLREESKAVAAQAEALFAATTHWRQLYRVQQDAQQLQQKLEEHQLLLKEKEVQLQDTTNALQSITEQRKASIAMLEKAMVAASADVEILRSQLTDGQPCPVCGSRTHPYAHGSPQLNHVLDELRKVHETIEQTYAEHVATDSRLSQAVPLLRQTIKQLDMELVAKQRELSEHTCQWGQYPVSQACADIEPVNKEAWLAGQAQQLKTAKEQASEQLDRYQRAQDALDGLQQTLQRLQGEHTASADTAKDLGHHLQRLTERLTRAKEEHASRNAELEDILASVQPCFPDDQWVAGWKSQTEAFLEHVNTFAAEWKHITETLDADRNNLMVLRATITGIQKEEQDLAAEVALAGRDYADKQAVLENLRASRLSLFNGEAVETIEARLKHRITKAQEQLNIRRQSQELLQTENAQLEATATEIGREITRLEKRTAELSGKIEQWLCDYNAKHQSTLGKALLQKLLAHPSEWIAEEREALSAIERTVTQASSVLDERTRQLARHEQQRPSGESLDKLKQRLQEQQANRSGNQRDLSEIGFRLKQDESNRRQLGDLLATIQAKQSVADNWSKLNDIIGSADGKKFRQVAQEHTLDVLLSYANVHLEVLSKRYRLKRIPNTLGLQVLDQDMGDELRTVYSLSGGESFLVSLALALGLASLSASRMNVESLFIDEGFGSLDPNTLNIAMDALERLHNQGRKVGVISHVQEMTERIPVQIKVSKQQSGRSEVEVLG</sequence>
<dbReference type="PANTHER" id="PTHR32114:SF2">
    <property type="entry name" value="ABC TRANSPORTER ABCH.3"/>
    <property type="match status" value="1"/>
</dbReference>
<reference evidence="5" key="1">
    <citation type="journal article" date="2019" name="Int. J. Syst. Evol. Microbiol.">
        <title>The Global Catalogue of Microorganisms (GCM) 10K type strain sequencing project: providing services to taxonomists for standard genome sequencing and annotation.</title>
        <authorList>
            <consortium name="The Broad Institute Genomics Platform"/>
            <consortium name="The Broad Institute Genome Sequencing Center for Infectious Disease"/>
            <person name="Wu L."/>
            <person name="Ma J."/>
        </authorList>
    </citation>
    <scope>NUCLEOTIDE SEQUENCE [LARGE SCALE GENOMIC DNA]</scope>
    <source>
        <strain evidence="5">KCTC 52416</strain>
    </source>
</reference>
<dbReference type="InterPro" id="IPR038729">
    <property type="entry name" value="Rad50/SbcC_AAA"/>
</dbReference>
<feature type="coiled-coil region" evidence="1">
    <location>
        <begin position="542"/>
        <end position="608"/>
    </location>
</feature>
<dbReference type="RefSeq" id="WP_379024794.1">
    <property type="nucleotide sequence ID" value="NZ_JBHRTA010000038.1"/>
</dbReference>
<accession>A0ABV7JMH8</accession>
<proteinExistence type="predicted"/>
<dbReference type="InterPro" id="IPR027417">
    <property type="entry name" value="P-loop_NTPase"/>
</dbReference>
<feature type="compositionally biased region" description="Basic and acidic residues" evidence="2">
    <location>
        <begin position="1006"/>
        <end position="1032"/>
    </location>
</feature>
<gene>
    <name evidence="4" type="ORF">ACFOET_16935</name>
</gene>
<evidence type="ECO:0000259" key="3">
    <source>
        <dbReference type="Pfam" id="PF13476"/>
    </source>
</evidence>
<feature type="coiled-coil region" evidence="1">
    <location>
        <begin position="717"/>
        <end position="789"/>
    </location>
</feature>
<evidence type="ECO:0000256" key="1">
    <source>
        <dbReference type="SAM" id="Coils"/>
    </source>
</evidence>
<feature type="domain" description="Rad50/SbcC-type AAA" evidence="3">
    <location>
        <begin position="6"/>
        <end position="251"/>
    </location>
</feature>
<evidence type="ECO:0000313" key="5">
    <source>
        <dbReference type="Proteomes" id="UP001595526"/>
    </source>
</evidence>
<name>A0ABV7JMH8_9SPHI</name>
<feature type="compositionally biased region" description="Polar residues" evidence="2">
    <location>
        <begin position="1033"/>
        <end position="1044"/>
    </location>
</feature>
<dbReference type="PANTHER" id="PTHR32114">
    <property type="entry name" value="ABC TRANSPORTER ABCH.3"/>
    <property type="match status" value="1"/>
</dbReference>
<keyword evidence="5" id="KW-1185">Reference proteome</keyword>
<feature type="coiled-coil region" evidence="1">
    <location>
        <begin position="906"/>
        <end position="945"/>
    </location>
</feature>
<comment type="caution">
    <text evidence="4">The sequence shown here is derived from an EMBL/GenBank/DDBJ whole genome shotgun (WGS) entry which is preliminary data.</text>
</comment>
<dbReference type="SUPFAM" id="SSF52540">
    <property type="entry name" value="P-loop containing nucleoside triphosphate hydrolases"/>
    <property type="match status" value="1"/>
</dbReference>
<dbReference type="Proteomes" id="UP001595526">
    <property type="component" value="Unassembled WGS sequence"/>
</dbReference>
<evidence type="ECO:0000313" key="4">
    <source>
        <dbReference type="EMBL" id="MFC3199310.1"/>
    </source>
</evidence>
<organism evidence="4 5">
    <name type="scientific">Parapedobacter deserti</name>
    <dbReference type="NCBI Taxonomy" id="1912957"/>
    <lineage>
        <taxon>Bacteria</taxon>
        <taxon>Pseudomonadati</taxon>
        <taxon>Bacteroidota</taxon>
        <taxon>Sphingobacteriia</taxon>
        <taxon>Sphingobacteriales</taxon>
        <taxon>Sphingobacteriaceae</taxon>
        <taxon>Parapedobacter</taxon>
    </lineage>
</organism>
<dbReference type="Pfam" id="PF13558">
    <property type="entry name" value="SbcC_Walker_B"/>
    <property type="match status" value="1"/>
</dbReference>
<protein>
    <submittedName>
        <fullName evidence="4">AAA family ATPase</fullName>
    </submittedName>
</protein>
<dbReference type="EMBL" id="JBHRTA010000038">
    <property type="protein sequence ID" value="MFC3199310.1"/>
    <property type="molecule type" value="Genomic_DNA"/>
</dbReference>
<feature type="coiled-coil region" evidence="1">
    <location>
        <begin position="468"/>
        <end position="509"/>
    </location>
</feature>
<dbReference type="Gene3D" id="3.40.50.300">
    <property type="entry name" value="P-loop containing nucleotide triphosphate hydrolases"/>
    <property type="match status" value="2"/>
</dbReference>